<comment type="similarity">
    <text evidence="1 5">Belongs to the homoserine dehydrogenase family.</text>
</comment>
<dbReference type="SUPFAM" id="SSF55347">
    <property type="entry name" value="Glyceraldehyde-3-phosphate dehydrogenase-like, C-terminal domain"/>
    <property type="match status" value="1"/>
</dbReference>
<comment type="catalytic activity">
    <reaction evidence="4">
        <text>L-homoserine + NADP(+) = L-aspartate 4-semialdehyde + NADPH + H(+)</text>
        <dbReference type="Rhea" id="RHEA:15761"/>
        <dbReference type="ChEBI" id="CHEBI:15378"/>
        <dbReference type="ChEBI" id="CHEBI:57476"/>
        <dbReference type="ChEBI" id="CHEBI:57783"/>
        <dbReference type="ChEBI" id="CHEBI:58349"/>
        <dbReference type="ChEBI" id="CHEBI:537519"/>
        <dbReference type="EC" id="1.1.1.3"/>
    </reaction>
</comment>
<evidence type="ECO:0000256" key="4">
    <source>
        <dbReference type="RuleBase" id="RU000579"/>
    </source>
</evidence>
<comment type="pathway">
    <text evidence="4">Amino-acid biosynthesis; L-methionine biosynthesis via de novo pathway; L-homoserine from L-aspartate: step 3/3.</text>
</comment>
<dbReference type="PANTHER" id="PTHR43331">
    <property type="entry name" value="HOMOSERINE DEHYDROGENASE"/>
    <property type="match status" value="1"/>
</dbReference>
<evidence type="ECO:0000256" key="5">
    <source>
        <dbReference type="RuleBase" id="RU004171"/>
    </source>
</evidence>
<keyword evidence="4" id="KW-0791">Threonine biosynthesis</keyword>
<evidence type="ECO:0000313" key="7">
    <source>
        <dbReference type="EMBL" id="MDQ0119554.1"/>
    </source>
</evidence>
<dbReference type="RefSeq" id="WP_307491181.1">
    <property type="nucleotide sequence ID" value="NZ_JAUSSY010000009.1"/>
</dbReference>
<keyword evidence="3 4" id="KW-0560">Oxidoreductase</keyword>
<name>A0ABT9UIU3_9MICC</name>
<dbReference type="InterPro" id="IPR001342">
    <property type="entry name" value="HDH_cat"/>
</dbReference>
<comment type="pathway">
    <text evidence="4">Amino-acid biosynthesis; L-threonine biosynthesis; L-threonine from L-aspartate: step 3/5.</text>
</comment>
<evidence type="ECO:0000256" key="3">
    <source>
        <dbReference type="ARBA" id="ARBA00023002"/>
    </source>
</evidence>
<dbReference type="Gene3D" id="3.30.360.10">
    <property type="entry name" value="Dihydrodipicolinate Reductase, domain 2"/>
    <property type="match status" value="1"/>
</dbReference>
<reference evidence="7 8" key="1">
    <citation type="submission" date="2023-07" db="EMBL/GenBank/DDBJ databases">
        <title>Sorghum-associated microbial communities from plants grown in Nebraska, USA.</title>
        <authorList>
            <person name="Schachtman D."/>
        </authorList>
    </citation>
    <scope>NUCLEOTIDE SEQUENCE [LARGE SCALE GENOMIC DNA]</scope>
    <source>
        <strain evidence="7 8">DS994</strain>
    </source>
</reference>
<dbReference type="Proteomes" id="UP001226389">
    <property type="component" value="Unassembled WGS sequence"/>
</dbReference>
<dbReference type="PANTHER" id="PTHR43331:SF1">
    <property type="entry name" value="HOMOSERINE DEHYDROGENASE"/>
    <property type="match status" value="1"/>
</dbReference>
<dbReference type="Gene3D" id="3.40.50.720">
    <property type="entry name" value="NAD(P)-binding Rossmann-like Domain"/>
    <property type="match status" value="1"/>
</dbReference>
<evidence type="ECO:0000313" key="8">
    <source>
        <dbReference type="Proteomes" id="UP001226389"/>
    </source>
</evidence>
<feature type="domain" description="Homoserine dehydrogenase catalytic" evidence="6">
    <location>
        <begin position="136"/>
        <end position="311"/>
    </location>
</feature>
<dbReference type="PROSITE" id="PS01042">
    <property type="entry name" value="HOMOSER_DHGENASE"/>
    <property type="match status" value="1"/>
</dbReference>
<keyword evidence="4" id="KW-0486">Methionine biosynthesis</keyword>
<keyword evidence="4" id="KW-0028">Amino-acid biosynthesis</keyword>
<sequence>MRLVLSGFGAVGRAFVDAVLEQGPLLQLAAIRGHRTEAFLAPGSAVPARSPWDQIGPIEETLSRTAATVLVQALPSSPDAHARALEEAVAALRSGVDVVTATKSHVLSHWRDLERAAVDGGSHIRISGATGAALPTADMARVALRGMGCNVFRACPNGTSTFILDELSGGAGLESAVREAQRRGIAEADPSADLSGKDAATKVRLIAGLLWDWDVSTIAVNAEPIDSSTAARALEASGQGLRLRAVASASLERPMMVTVRLEAVAPGDPLFAIAGPEKAMVFRCPDAGDITVQGGRSSPKGAALAMLKDVLNLSGSNTSGFR</sequence>
<evidence type="ECO:0000256" key="1">
    <source>
        <dbReference type="ARBA" id="ARBA00006753"/>
    </source>
</evidence>
<accession>A0ABT9UIU3</accession>
<dbReference type="PIRSF" id="PIRSF036497">
    <property type="entry name" value="HDH_short"/>
    <property type="match status" value="1"/>
</dbReference>
<dbReference type="InterPro" id="IPR022697">
    <property type="entry name" value="HDH_short"/>
</dbReference>
<dbReference type="InterPro" id="IPR019811">
    <property type="entry name" value="HDH_CS"/>
</dbReference>
<proteinExistence type="inferred from homology"/>
<dbReference type="SUPFAM" id="SSF51735">
    <property type="entry name" value="NAD(P)-binding Rossmann-fold domains"/>
    <property type="match status" value="1"/>
</dbReference>
<dbReference type="EMBL" id="JAUSSY010000009">
    <property type="protein sequence ID" value="MDQ0119554.1"/>
    <property type="molecule type" value="Genomic_DNA"/>
</dbReference>
<dbReference type="Pfam" id="PF00742">
    <property type="entry name" value="Homoserine_dh"/>
    <property type="match status" value="1"/>
</dbReference>
<gene>
    <name evidence="7" type="ORF">J2T22_002749</name>
</gene>
<evidence type="ECO:0000256" key="2">
    <source>
        <dbReference type="ARBA" id="ARBA00013213"/>
    </source>
</evidence>
<dbReference type="GO" id="GO:0004412">
    <property type="term" value="F:homoserine dehydrogenase activity"/>
    <property type="evidence" value="ECO:0007669"/>
    <property type="project" value="UniProtKB-EC"/>
</dbReference>
<keyword evidence="8" id="KW-1185">Reference proteome</keyword>
<comment type="caution">
    <text evidence="7">The sequence shown here is derived from an EMBL/GenBank/DDBJ whole genome shotgun (WGS) entry which is preliminary data.</text>
</comment>
<organism evidence="7 8">
    <name type="scientific">Pseudarthrobacter defluvii</name>
    <dbReference type="NCBI Taxonomy" id="410837"/>
    <lineage>
        <taxon>Bacteria</taxon>
        <taxon>Bacillati</taxon>
        <taxon>Actinomycetota</taxon>
        <taxon>Actinomycetes</taxon>
        <taxon>Micrococcales</taxon>
        <taxon>Micrococcaceae</taxon>
        <taxon>Pseudarthrobacter</taxon>
    </lineage>
</organism>
<dbReference type="EC" id="1.1.1.3" evidence="2 4"/>
<protein>
    <recommendedName>
        <fullName evidence="2 4">Homoserine dehydrogenase</fullName>
        <ecNumber evidence="2 4">1.1.1.3</ecNumber>
    </recommendedName>
</protein>
<keyword evidence="4" id="KW-0521">NADP</keyword>
<evidence type="ECO:0000259" key="6">
    <source>
        <dbReference type="Pfam" id="PF00742"/>
    </source>
</evidence>
<dbReference type="InterPro" id="IPR036291">
    <property type="entry name" value="NAD(P)-bd_dom_sf"/>
</dbReference>